<dbReference type="EMBL" id="LXFE01001148">
    <property type="protein sequence ID" value="OLL23874.1"/>
    <property type="molecule type" value="Genomic_DNA"/>
</dbReference>
<dbReference type="Gene3D" id="3.30.360.10">
    <property type="entry name" value="Dihydrodipicolinate Reductase, domain 2"/>
    <property type="match status" value="1"/>
</dbReference>
<dbReference type="InterPro" id="IPR013944">
    <property type="entry name" value="OxRdtase_put_C"/>
</dbReference>
<evidence type="ECO:0008006" key="5">
    <source>
        <dbReference type="Google" id="ProtNLM"/>
    </source>
</evidence>
<gene>
    <name evidence="3" type="ORF">NEOLI_004845</name>
</gene>
<evidence type="ECO:0000259" key="2">
    <source>
        <dbReference type="Pfam" id="PF08635"/>
    </source>
</evidence>
<dbReference type="GO" id="GO:0000166">
    <property type="term" value="F:nucleotide binding"/>
    <property type="evidence" value="ECO:0007669"/>
    <property type="project" value="InterPro"/>
</dbReference>
<dbReference type="InterPro" id="IPR052515">
    <property type="entry name" value="Gfo/Idh/MocA_Oxidoreductase"/>
</dbReference>
<dbReference type="InterPro" id="IPR000683">
    <property type="entry name" value="Gfo/Idh/MocA-like_OxRdtase_N"/>
</dbReference>
<comment type="caution">
    <text evidence="3">The sequence shown here is derived from an EMBL/GenBank/DDBJ whole genome shotgun (WGS) entry which is preliminary data.</text>
</comment>
<dbReference type="Gene3D" id="3.40.50.720">
    <property type="entry name" value="NAD(P)-binding Rossmann-like Domain"/>
    <property type="match status" value="1"/>
</dbReference>
<feature type="domain" description="Gfo/Idh/MocA-like oxidoreductase N-terminal" evidence="1">
    <location>
        <begin position="37"/>
        <end position="186"/>
    </location>
</feature>
<keyword evidence="4" id="KW-1185">Reference proteome</keyword>
<feature type="domain" description="Oxidoreductase putative C-terminal" evidence="2">
    <location>
        <begin position="189"/>
        <end position="330"/>
    </location>
</feature>
<name>A0A1U7LMJ2_NEOID</name>
<dbReference type="Proteomes" id="UP000186594">
    <property type="component" value="Unassembled WGS sequence"/>
</dbReference>
<dbReference type="STRING" id="1198029.A0A1U7LMJ2"/>
<protein>
    <recommendedName>
        <fullName evidence="5">Oxidoreductase</fullName>
    </recommendedName>
</protein>
<dbReference type="OrthoDB" id="10250282at2759"/>
<accession>A0A1U7LMJ2</accession>
<dbReference type="SUPFAM" id="SSF55347">
    <property type="entry name" value="Glyceraldehyde-3-phosphate dehydrogenase-like, C-terminal domain"/>
    <property type="match status" value="1"/>
</dbReference>
<sequence>MTGRFPARAPLRRQSTLDSNFAMDRQPPPVGGAEFPVVFLGAGGINFGSVEGPWNHSFRFEHKLGPRLNVTCIVDPSIQTSESVLKIKRASFVESAYRGTEMHSNIEQFIDAAKKSGIVPKIAIIGIPPLFHGCLLPSRNAEQLLSEAFPHIAMFIEKPISTASVSDTKALHNYLKTRNHIVSVGYMLRYLKVVSQAKQIIEDHKLKIIAISASYAPTYPDIAKNFWWDKNGACGPIVEQATHFVDLCRFIGGEIDLDTVLAHAVEHDEKPGVLSKISANESAIPPGQRIPRATTAVWKFISGAVGHIQHVVSLHGDKYDTGIDIFADGFRLRLQDLYTSPTLLVRSPGSDNDERYDFPDDDPYFGEIATLIEAVETGDHSSILSSFEDAMKTYEATWAIRIASEKTTAERRAREANLK</sequence>
<evidence type="ECO:0000313" key="4">
    <source>
        <dbReference type="Proteomes" id="UP000186594"/>
    </source>
</evidence>
<proteinExistence type="predicted"/>
<dbReference type="Pfam" id="PF08635">
    <property type="entry name" value="ox_reductase_C"/>
    <property type="match status" value="1"/>
</dbReference>
<dbReference type="PANTHER" id="PTHR43249">
    <property type="entry name" value="UDP-N-ACETYL-2-AMINO-2-DEOXY-D-GLUCURONATE OXIDASE"/>
    <property type="match status" value="1"/>
</dbReference>
<dbReference type="SUPFAM" id="SSF51735">
    <property type="entry name" value="NAD(P)-binding Rossmann-fold domains"/>
    <property type="match status" value="1"/>
</dbReference>
<organism evidence="3 4">
    <name type="scientific">Neolecta irregularis (strain DAH-3)</name>
    <dbReference type="NCBI Taxonomy" id="1198029"/>
    <lineage>
        <taxon>Eukaryota</taxon>
        <taxon>Fungi</taxon>
        <taxon>Dikarya</taxon>
        <taxon>Ascomycota</taxon>
        <taxon>Taphrinomycotina</taxon>
        <taxon>Neolectales</taxon>
        <taxon>Neolectaceae</taxon>
        <taxon>Neolecta</taxon>
    </lineage>
</organism>
<dbReference type="AlphaFoldDB" id="A0A1U7LMJ2"/>
<dbReference type="InterPro" id="IPR036291">
    <property type="entry name" value="NAD(P)-bd_dom_sf"/>
</dbReference>
<dbReference type="Pfam" id="PF01408">
    <property type="entry name" value="GFO_IDH_MocA"/>
    <property type="match status" value="1"/>
</dbReference>
<evidence type="ECO:0000259" key="1">
    <source>
        <dbReference type="Pfam" id="PF01408"/>
    </source>
</evidence>
<dbReference type="OMA" id="WKYDSGA"/>
<evidence type="ECO:0000313" key="3">
    <source>
        <dbReference type="EMBL" id="OLL23874.1"/>
    </source>
</evidence>
<dbReference type="PANTHER" id="PTHR43249:SF1">
    <property type="entry name" value="D-GLUCOSIDE 3-DEHYDROGENASE"/>
    <property type="match status" value="1"/>
</dbReference>
<reference evidence="3 4" key="1">
    <citation type="submission" date="2016-04" db="EMBL/GenBank/DDBJ databases">
        <title>Evolutionary innovation and constraint leading to complex multicellularity in the Ascomycota.</title>
        <authorList>
            <person name="Cisse O."/>
            <person name="Nguyen A."/>
            <person name="Hewitt D.A."/>
            <person name="Jedd G."/>
            <person name="Stajich J.E."/>
        </authorList>
    </citation>
    <scope>NUCLEOTIDE SEQUENCE [LARGE SCALE GENOMIC DNA]</scope>
    <source>
        <strain evidence="3 4">DAH-3</strain>
    </source>
</reference>